<dbReference type="InterPro" id="IPR036249">
    <property type="entry name" value="Thioredoxin-like_sf"/>
</dbReference>
<dbReference type="AlphaFoldDB" id="A0A9D1V1L2"/>
<dbReference type="PROSITE" id="PS51352">
    <property type="entry name" value="THIOREDOXIN_2"/>
    <property type="match status" value="1"/>
</dbReference>
<dbReference type="EMBL" id="DXFT01000199">
    <property type="protein sequence ID" value="HIX04446.1"/>
    <property type="molecule type" value="Genomic_DNA"/>
</dbReference>
<dbReference type="InterPro" id="IPR017937">
    <property type="entry name" value="Thioredoxin_CS"/>
</dbReference>
<name>A0A9D1V1L2_9BACT</name>
<dbReference type="InterPro" id="IPR012336">
    <property type="entry name" value="Thioredoxin-like_fold"/>
</dbReference>
<dbReference type="CDD" id="cd02947">
    <property type="entry name" value="TRX_family"/>
    <property type="match status" value="1"/>
</dbReference>
<sequence length="439" mass="50512">MNNGPDTERTLAKAKVENKLVFIDVYTTWCGPCKQVAAEVFPNKLLGSFYNEIFINYKLDAESPEGKEFVKRHPIDGVPSFFYVDGNEQVIHKIVGARGVLEFLQEAEMVGTYKKYGGIEAMQKAVKDGTASKELLFDYYQTANAETKPLALNLYLKSLPTEELLDINNTLINNISIYDKDLMFRLADEIVKFSHTDKFSDKKFVSSFSFSIAFPVQYMVGYFLSQSINQGNEQWFNELLDLKERFNGYNGWLLDGDWKIQSGRGIFFATPEYIKLCYMAQNRVEEETFKTELVDYMSKLMNEKPLDSLWRSDERHALEFLKENGVKGHGPTANHIFSIGDITAHNILKWTNYYWKISPSNKKVKSQCAQWVNYAYYMNPYNSGVAVLAATWLARIGYEKDAIKILETAIQVQKDMKNDNPQLYRTLETNLRDVKNGKV</sequence>
<protein>
    <submittedName>
        <fullName evidence="3">Thioredoxin family protein</fullName>
    </submittedName>
</protein>
<dbReference type="SUPFAM" id="SSF52833">
    <property type="entry name" value="Thioredoxin-like"/>
    <property type="match status" value="1"/>
</dbReference>
<dbReference type="PROSITE" id="PS00194">
    <property type="entry name" value="THIOREDOXIN_1"/>
    <property type="match status" value="1"/>
</dbReference>
<evidence type="ECO:0000313" key="3">
    <source>
        <dbReference type="EMBL" id="HIX04446.1"/>
    </source>
</evidence>
<dbReference type="Pfam" id="PF13098">
    <property type="entry name" value="Thioredoxin_2"/>
    <property type="match status" value="1"/>
</dbReference>
<gene>
    <name evidence="3" type="ORF">H9863_10095</name>
</gene>
<evidence type="ECO:0000259" key="2">
    <source>
        <dbReference type="PROSITE" id="PS51352"/>
    </source>
</evidence>
<keyword evidence="1" id="KW-0676">Redox-active center</keyword>
<comment type="caution">
    <text evidence="3">The sequence shown here is derived from an EMBL/GenBank/DDBJ whole genome shotgun (WGS) entry which is preliminary data.</text>
</comment>
<dbReference type="InterPro" id="IPR013766">
    <property type="entry name" value="Thioredoxin_domain"/>
</dbReference>
<proteinExistence type="predicted"/>
<feature type="domain" description="Thioredoxin" evidence="2">
    <location>
        <begin position="1"/>
        <end position="112"/>
    </location>
</feature>
<evidence type="ECO:0000313" key="4">
    <source>
        <dbReference type="Proteomes" id="UP000824202"/>
    </source>
</evidence>
<reference evidence="3" key="1">
    <citation type="journal article" date="2021" name="PeerJ">
        <title>Extensive microbial diversity within the chicken gut microbiome revealed by metagenomics and culture.</title>
        <authorList>
            <person name="Gilroy R."/>
            <person name="Ravi A."/>
            <person name="Getino M."/>
            <person name="Pursley I."/>
            <person name="Horton D.L."/>
            <person name="Alikhan N.F."/>
            <person name="Baker D."/>
            <person name="Gharbi K."/>
            <person name="Hall N."/>
            <person name="Watson M."/>
            <person name="Adriaenssens E.M."/>
            <person name="Foster-Nyarko E."/>
            <person name="Jarju S."/>
            <person name="Secka A."/>
            <person name="Antonio M."/>
            <person name="Oren A."/>
            <person name="Chaudhuri R.R."/>
            <person name="La Ragione R."/>
            <person name="Hildebrand F."/>
            <person name="Pallen M.J."/>
        </authorList>
    </citation>
    <scope>NUCLEOTIDE SEQUENCE</scope>
    <source>
        <strain evidence="3">23274</strain>
    </source>
</reference>
<dbReference type="Gene3D" id="3.40.30.10">
    <property type="entry name" value="Glutaredoxin"/>
    <property type="match status" value="1"/>
</dbReference>
<organism evidence="3 4">
    <name type="scientific">Candidatus Odoribacter faecigallinarum</name>
    <dbReference type="NCBI Taxonomy" id="2838706"/>
    <lineage>
        <taxon>Bacteria</taxon>
        <taxon>Pseudomonadati</taxon>
        <taxon>Bacteroidota</taxon>
        <taxon>Bacteroidia</taxon>
        <taxon>Bacteroidales</taxon>
        <taxon>Odoribacteraceae</taxon>
        <taxon>Odoribacter</taxon>
    </lineage>
</organism>
<evidence type="ECO:0000256" key="1">
    <source>
        <dbReference type="ARBA" id="ARBA00023284"/>
    </source>
</evidence>
<reference evidence="3" key="2">
    <citation type="submission" date="2021-04" db="EMBL/GenBank/DDBJ databases">
        <authorList>
            <person name="Gilroy R."/>
        </authorList>
    </citation>
    <scope>NUCLEOTIDE SEQUENCE</scope>
    <source>
        <strain evidence="3">23274</strain>
    </source>
</reference>
<accession>A0A9D1V1L2</accession>
<dbReference type="Proteomes" id="UP000824202">
    <property type="component" value="Unassembled WGS sequence"/>
</dbReference>